<evidence type="ECO:0000256" key="2">
    <source>
        <dbReference type="ARBA" id="ARBA00023235"/>
    </source>
</evidence>
<dbReference type="RefSeq" id="WP_082371545.1">
    <property type="nucleotide sequence ID" value="NZ_BAAAEB010000026.1"/>
</dbReference>
<evidence type="ECO:0000313" key="7">
    <source>
        <dbReference type="Proteomes" id="UP000542973"/>
    </source>
</evidence>
<dbReference type="GO" id="GO:0009982">
    <property type="term" value="F:pseudouridine synthase activity"/>
    <property type="evidence" value="ECO:0007669"/>
    <property type="project" value="InterPro"/>
</dbReference>
<dbReference type="Gene3D" id="3.30.70.1560">
    <property type="entry name" value="Alpha-L RNA-binding motif"/>
    <property type="match status" value="1"/>
</dbReference>
<sequence>MTLIALNKPFGTMSQFSPHPSRQTLADWIAMPDVYPAGRLDADSEGLLLLTDDGVLQARIADPRQKLAKTYLAQVEGVPDEAALARLRAGLDLGDFHTLPAQATLIDEPAFLWPRTPPIRYRAAIPTQWIEIVIHEGKNRQVRRMTAAVGHPTLRLVRVGIGALDLRQLGLAPGQWQEVAPQSLGMTGPARGTTPVRPRSNPPSPNARRTNPGRTETARTAGRTNRRRPA</sequence>
<proteinExistence type="inferred from homology"/>
<dbReference type="GO" id="GO:0001522">
    <property type="term" value="P:pseudouridine synthesis"/>
    <property type="evidence" value="ECO:0007669"/>
    <property type="project" value="InterPro"/>
</dbReference>
<dbReference type="InterPro" id="IPR006145">
    <property type="entry name" value="PsdUridine_synth_RsuA/RluA"/>
</dbReference>
<dbReference type="InterPro" id="IPR042092">
    <property type="entry name" value="PsdUridine_s_RsuA/RluB/E/F_cat"/>
</dbReference>
<evidence type="ECO:0000259" key="5">
    <source>
        <dbReference type="Pfam" id="PF00849"/>
    </source>
</evidence>
<comment type="caution">
    <text evidence="6">The sequence shown here is derived from an EMBL/GenBank/DDBJ whole genome shotgun (WGS) entry which is preliminary data.</text>
</comment>
<evidence type="ECO:0000313" key="6">
    <source>
        <dbReference type="EMBL" id="NNH11170.1"/>
    </source>
</evidence>
<feature type="compositionally biased region" description="Low complexity" evidence="4">
    <location>
        <begin position="206"/>
        <end position="223"/>
    </location>
</feature>
<dbReference type="InterPro" id="IPR000748">
    <property type="entry name" value="PsdUridine_synth_RsuA/RluB/E/F"/>
</dbReference>
<dbReference type="InterPro" id="IPR050343">
    <property type="entry name" value="RsuA_PseudoU_synthase"/>
</dbReference>
<organism evidence="6 7">
    <name type="scientific">Cupriavidus gilardii</name>
    <dbReference type="NCBI Taxonomy" id="82541"/>
    <lineage>
        <taxon>Bacteria</taxon>
        <taxon>Pseudomonadati</taxon>
        <taxon>Pseudomonadota</taxon>
        <taxon>Betaproteobacteria</taxon>
        <taxon>Burkholderiales</taxon>
        <taxon>Burkholderiaceae</taxon>
        <taxon>Cupriavidus</taxon>
    </lineage>
</organism>
<evidence type="ECO:0000256" key="3">
    <source>
        <dbReference type="RuleBase" id="RU003887"/>
    </source>
</evidence>
<dbReference type="PANTHER" id="PTHR47683">
    <property type="entry name" value="PSEUDOURIDINE SYNTHASE FAMILY PROTEIN-RELATED"/>
    <property type="match status" value="1"/>
</dbReference>
<dbReference type="Gene3D" id="3.30.70.580">
    <property type="entry name" value="Pseudouridine synthase I, catalytic domain, N-terminal subdomain"/>
    <property type="match status" value="1"/>
</dbReference>
<protein>
    <recommendedName>
        <fullName evidence="3">Pseudouridine synthase</fullName>
        <ecNumber evidence="3">5.4.99.-</ecNumber>
    </recommendedName>
</protein>
<dbReference type="SUPFAM" id="SSF55120">
    <property type="entry name" value="Pseudouridine synthase"/>
    <property type="match status" value="1"/>
</dbReference>
<feature type="domain" description="Pseudouridine synthase RsuA/RluA-like" evidence="5">
    <location>
        <begin position="3"/>
        <end position="148"/>
    </location>
</feature>
<evidence type="ECO:0000256" key="4">
    <source>
        <dbReference type="SAM" id="MobiDB-lite"/>
    </source>
</evidence>
<keyword evidence="2 3" id="KW-0413">Isomerase</keyword>
<comment type="similarity">
    <text evidence="1 3">Belongs to the pseudouridine synthase RsuA family.</text>
</comment>
<dbReference type="AlphaFoldDB" id="A0A849B6D7"/>
<dbReference type="GO" id="GO:0140098">
    <property type="term" value="F:catalytic activity, acting on RNA"/>
    <property type="evidence" value="ECO:0007669"/>
    <property type="project" value="UniProtKB-ARBA"/>
</dbReference>
<dbReference type="InterPro" id="IPR018496">
    <property type="entry name" value="PsdUridine_synth_RsuA/RluB_CS"/>
</dbReference>
<name>A0A849B6D7_9BURK</name>
<dbReference type="PROSITE" id="PS01149">
    <property type="entry name" value="PSI_RSU"/>
    <property type="match status" value="1"/>
</dbReference>
<feature type="region of interest" description="Disordered" evidence="4">
    <location>
        <begin position="180"/>
        <end position="230"/>
    </location>
</feature>
<accession>A0A849B6D7</accession>
<evidence type="ECO:0000256" key="1">
    <source>
        <dbReference type="ARBA" id="ARBA00008348"/>
    </source>
</evidence>
<dbReference type="EMBL" id="JABEMD010000013">
    <property type="protein sequence ID" value="NNH11170.1"/>
    <property type="molecule type" value="Genomic_DNA"/>
</dbReference>
<dbReference type="GO" id="GO:0006364">
    <property type="term" value="P:rRNA processing"/>
    <property type="evidence" value="ECO:0007669"/>
    <property type="project" value="UniProtKB-ARBA"/>
</dbReference>
<dbReference type="InterPro" id="IPR020103">
    <property type="entry name" value="PsdUridine_synth_cat_dom_sf"/>
</dbReference>
<dbReference type="GO" id="GO:0003723">
    <property type="term" value="F:RNA binding"/>
    <property type="evidence" value="ECO:0007669"/>
    <property type="project" value="InterPro"/>
</dbReference>
<dbReference type="EC" id="5.4.99.-" evidence="3"/>
<gene>
    <name evidence="6" type="ORF">HLB16_09790</name>
</gene>
<dbReference type="PANTHER" id="PTHR47683:SF2">
    <property type="entry name" value="RNA-BINDING S4 DOMAIN-CONTAINING PROTEIN"/>
    <property type="match status" value="1"/>
</dbReference>
<dbReference type="Proteomes" id="UP000542973">
    <property type="component" value="Unassembled WGS sequence"/>
</dbReference>
<dbReference type="Pfam" id="PF00849">
    <property type="entry name" value="PseudoU_synth_2"/>
    <property type="match status" value="1"/>
</dbReference>
<dbReference type="NCBIfam" id="TIGR00093">
    <property type="entry name" value="pseudouridine synthase"/>
    <property type="match status" value="1"/>
</dbReference>
<reference evidence="6 7" key="1">
    <citation type="submission" date="2020-05" db="EMBL/GenBank/DDBJ databases">
        <title>MicrobeNet Type strains.</title>
        <authorList>
            <person name="Nicholson A.C."/>
        </authorList>
    </citation>
    <scope>NUCLEOTIDE SEQUENCE [LARGE SCALE GENOMIC DNA]</scope>
    <source>
        <strain evidence="6 7">ATCC 700815</strain>
    </source>
</reference>
<dbReference type="InterPro" id="IPR020094">
    <property type="entry name" value="TruA/RsuA/RluB/E/F_N"/>
</dbReference>